<dbReference type="GO" id="GO:0005524">
    <property type="term" value="F:ATP binding"/>
    <property type="evidence" value="ECO:0007669"/>
    <property type="project" value="InterPro"/>
</dbReference>
<organism evidence="3">
    <name type="scientific">Sulfurisphaera javensis</name>
    <dbReference type="NCBI Taxonomy" id="2049879"/>
    <lineage>
        <taxon>Archaea</taxon>
        <taxon>Thermoproteota</taxon>
        <taxon>Thermoprotei</taxon>
        <taxon>Sulfolobales</taxon>
        <taxon>Sulfolobaceae</taxon>
        <taxon>Sulfurisphaera</taxon>
    </lineage>
</organism>
<proteinExistence type="predicted"/>
<dbReference type="AlphaFoldDB" id="A0AAT9GN15"/>
<dbReference type="GO" id="GO:0016887">
    <property type="term" value="F:ATP hydrolysis activity"/>
    <property type="evidence" value="ECO:0007669"/>
    <property type="project" value="InterPro"/>
</dbReference>
<dbReference type="GeneID" id="92353095"/>
<evidence type="ECO:0008006" key="4">
    <source>
        <dbReference type="Google" id="ProtNLM"/>
    </source>
</evidence>
<evidence type="ECO:0000313" key="3">
    <source>
        <dbReference type="EMBL" id="BFH72217.1"/>
    </source>
</evidence>
<dbReference type="EMBL" id="AP031322">
    <property type="protein sequence ID" value="BFH72217.1"/>
    <property type="molecule type" value="Genomic_DNA"/>
</dbReference>
<dbReference type="KEGG" id="sjv:SJAV_01610"/>
<dbReference type="InterPro" id="IPR027417">
    <property type="entry name" value="P-loop_NTPase"/>
</dbReference>
<dbReference type="SUPFAM" id="SSF52540">
    <property type="entry name" value="P-loop containing nucleoside triphosphate hydrolases"/>
    <property type="match status" value="1"/>
</dbReference>
<dbReference type="PANTHER" id="PTHR43581:SF2">
    <property type="entry name" value="EXCINUCLEASE ATPASE SUBUNIT"/>
    <property type="match status" value="1"/>
</dbReference>
<feature type="domain" description="Rad50/SbcC-type AAA" evidence="2">
    <location>
        <begin position="17"/>
        <end position="70"/>
    </location>
</feature>
<gene>
    <name evidence="3" type="ORF">SJAV_01610</name>
</gene>
<dbReference type="Pfam" id="PF13476">
    <property type="entry name" value="AAA_23"/>
    <property type="match status" value="1"/>
</dbReference>
<dbReference type="InterPro" id="IPR003959">
    <property type="entry name" value="ATPase_AAA_core"/>
</dbReference>
<name>A0AAT9GN15_9CREN</name>
<protein>
    <recommendedName>
        <fullName evidence="4">ATPase AAA-type core domain-containing protein</fullName>
    </recommendedName>
</protein>
<feature type="domain" description="ATPase AAA-type core" evidence="1">
    <location>
        <begin position="200"/>
        <end position="280"/>
    </location>
</feature>
<dbReference type="Pfam" id="PF13304">
    <property type="entry name" value="AAA_21"/>
    <property type="match status" value="1"/>
</dbReference>
<evidence type="ECO:0000259" key="2">
    <source>
        <dbReference type="Pfam" id="PF13476"/>
    </source>
</evidence>
<dbReference type="RefSeq" id="WP_369610460.1">
    <property type="nucleotide sequence ID" value="NZ_AP031322.1"/>
</dbReference>
<dbReference type="PANTHER" id="PTHR43581">
    <property type="entry name" value="ATP/GTP PHOSPHATASE"/>
    <property type="match status" value="1"/>
</dbReference>
<sequence length="336" mass="38468">MESIKKQDYNQSVIREIKINKIRNTPFFDEDKKSLTLHPSKINIIVGPNGSYKTSFLEALSIALLGVSKFQPNFLFSLMSTLRMDEGWFYFLAKDKLDLSVDDLKVSNASEDDIRNFNLPTIQFSSTKTPGVIVKEESSGYKSLILFDVAGKAVFRVGNLKTYRDFIAFSLPNPITPQFINSFLTVSNFNTTSVIKLLEEELDYKFLGFYQDDLGRNSIILTDKKGDIRSIQSLGSGISSLVFLILATVHDIVIYDNVENYLHPQLMFKLIDVIQKSNSQWFLITYSLEFIEYLTSFTQDLQVWRFRKDKEGVVVDVYKGEEVDDVLNTLKIDLRG</sequence>
<accession>A0AAT9GN15</accession>
<dbReference type="InterPro" id="IPR051396">
    <property type="entry name" value="Bact_Antivir_Def_Nuclease"/>
</dbReference>
<reference evidence="3" key="1">
    <citation type="submission" date="2024-03" db="EMBL/GenBank/DDBJ databases">
        <title>Complete genome sequence of Sulfurisphaera javensis strain KD-1.</title>
        <authorList>
            <person name="Sakai H."/>
            <person name="Nur N."/>
            <person name="Suwanto A."/>
            <person name="Kurosawa N."/>
        </authorList>
    </citation>
    <scope>NUCLEOTIDE SEQUENCE</scope>
    <source>
        <strain evidence="3">KD-1</strain>
    </source>
</reference>
<dbReference type="InterPro" id="IPR038729">
    <property type="entry name" value="Rad50/SbcC_AAA"/>
</dbReference>
<dbReference type="Gene3D" id="3.40.50.300">
    <property type="entry name" value="P-loop containing nucleotide triphosphate hydrolases"/>
    <property type="match status" value="2"/>
</dbReference>
<evidence type="ECO:0000259" key="1">
    <source>
        <dbReference type="Pfam" id="PF13304"/>
    </source>
</evidence>